<dbReference type="Proteomes" id="UP001152300">
    <property type="component" value="Unassembled WGS sequence"/>
</dbReference>
<accession>A0A9X0AAR4</accession>
<dbReference type="AlphaFoldDB" id="A0A9X0AAR4"/>
<reference evidence="1" key="1">
    <citation type="submission" date="2022-11" db="EMBL/GenBank/DDBJ databases">
        <title>Genome Resource of Sclerotinia nivalis Strain SnTB1, a Plant Pathogen Isolated from American Ginseng.</title>
        <authorList>
            <person name="Fan S."/>
        </authorList>
    </citation>
    <scope>NUCLEOTIDE SEQUENCE</scope>
    <source>
        <strain evidence="1">SnTB1</strain>
    </source>
</reference>
<comment type="caution">
    <text evidence="1">The sequence shown here is derived from an EMBL/GenBank/DDBJ whole genome shotgun (WGS) entry which is preliminary data.</text>
</comment>
<organism evidence="1 2">
    <name type="scientific">Sclerotinia nivalis</name>
    <dbReference type="NCBI Taxonomy" id="352851"/>
    <lineage>
        <taxon>Eukaryota</taxon>
        <taxon>Fungi</taxon>
        <taxon>Dikarya</taxon>
        <taxon>Ascomycota</taxon>
        <taxon>Pezizomycotina</taxon>
        <taxon>Leotiomycetes</taxon>
        <taxon>Helotiales</taxon>
        <taxon>Sclerotiniaceae</taxon>
        <taxon>Sclerotinia</taxon>
    </lineage>
</organism>
<evidence type="ECO:0000313" key="1">
    <source>
        <dbReference type="EMBL" id="KAJ8058989.1"/>
    </source>
</evidence>
<gene>
    <name evidence="1" type="ORF">OCU04_011971</name>
</gene>
<protein>
    <submittedName>
        <fullName evidence="1">Uncharacterized protein</fullName>
    </submittedName>
</protein>
<proteinExistence type="predicted"/>
<evidence type="ECO:0000313" key="2">
    <source>
        <dbReference type="Proteomes" id="UP001152300"/>
    </source>
</evidence>
<name>A0A9X0AAR4_9HELO</name>
<keyword evidence="2" id="KW-1185">Reference proteome</keyword>
<dbReference type="EMBL" id="JAPEIS010000015">
    <property type="protein sequence ID" value="KAJ8058989.1"/>
    <property type="molecule type" value="Genomic_DNA"/>
</dbReference>
<sequence>MSGRRGDIVGLESRTKTSSPFFTQEEEVRNSMLHYLQSMSSNDLLAPYLMTVSWPSVIHSNRMT</sequence>